<organism evidence="1 2">
    <name type="scientific">Dokdonia sinensis</name>
    <dbReference type="NCBI Taxonomy" id="2479847"/>
    <lineage>
        <taxon>Bacteria</taxon>
        <taxon>Pseudomonadati</taxon>
        <taxon>Bacteroidota</taxon>
        <taxon>Flavobacteriia</taxon>
        <taxon>Flavobacteriales</taxon>
        <taxon>Flavobacteriaceae</taxon>
        <taxon>Dokdonia</taxon>
    </lineage>
</organism>
<accession>A0A3M0GP36</accession>
<evidence type="ECO:0000313" key="2">
    <source>
        <dbReference type="Proteomes" id="UP000281985"/>
    </source>
</evidence>
<dbReference type="EMBL" id="REFV01000002">
    <property type="protein sequence ID" value="RMB63433.1"/>
    <property type="molecule type" value="Genomic_DNA"/>
</dbReference>
<dbReference type="Proteomes" id="UP000281985">
    <property type="component" value="Unassembled WGS sequence"/>
</dbReference>
<reference evidence="1 2" key="1">
    <citation type="submission" date="2018-10" db="EMBL/GenBank/DDBJ databases">
        <title>Dokdonia luteus sp. nov., isolated from sea water.</title>
        <authorList>
            <person name="Zhou L.Y."/>
            <person name="Du Z.J."/>
        </authorList>
    </citation>
    <scope>NUCLEOTIDE SEQUENCE [LARGE SCALE GENOMIC DNA]</scope>
    <source>
        <strain evidence="1 2">SH27</strain>
    </source>
</reference>
<dbReference type="OrthoDB" id="1202506at2"/>
<name>A0A3M0GP36_9FLAO</name>
<dbReference type="RefSeq" id="WP_121916236.1">
    <property type="nucleotide sequence ID" value="NZ_REFV01000002.1"/>
</dbReference>
<evidence type="ECO:0000313" key="1">
    <source>
        <dbReference type="EMBL" id="RMB63433.1"/>
    </source>
</evidence>
<dbReference type="AlphaFoldDB" id="A0A3M0GP36"/>
<proteinExistence type="predicted"/>
<protein>
    <submittedName>
        <fullName evidence="1">Fructose 1,6-bisphosphatase</fullName>
    </submittedName>
</protein>
<gene>
    <name evidence="1" type="ORF">EAX61_03315</name>
</gene>
<keyword evidence="2" id="KW-1185">Reference proteome</keyword>
<comment type="caution">
    <text evidence="1">The sequence shown here is derived from an EMBL/GenBank/DDBJ whole genome shotgun (WGS) entry which is preliminary data.</text>
</comment>
<sequence length="117" mass="13176">MAKKAKGASEPVQDAAANSKIEAIKNLIFGENIQEYNHEFDTLKTDIANKREELMEYVDDARKEIMTAVDNLSTDVNIRISDLEQALHDKAQDLDNRKVSRDSLGDMLIRLGENIKA</sequence>